<feature type="domain" description="SPX" evidence="9">
    <location>
        <begin position="3"/>
        <end position="454"/>
    </location>
</feature>
<name>A0A6A6G4T4_9PEZI</name>
<dbReference type="PANTHER" id="PTHR10783:SF103">
    <property type="entry name" value="SOLUTE CARRIER FAMILY 53 MEMBER 1"/>
    <property type="match status" value="1"/>
</dbReference>
<dbReference type="EMBL" id="ML992512">
    <property type="protein sequence ID" value="KAF2220599.1"/>
    <property type="molecule type" value="Genomic_DNA"/>
</dbReference>
<feature type="compositionally biased region" description="Polar residues" evidence="6">
    <location>
        <begin position="104"/>
        <end position="121"/>
    </location>
</feature>
<feature type="region of interest" description="Disordered" evidence="6">
    <location>
        <begin position="998"/>
        <end position="1054"/>
    </location>
</feature>
<comment type="subcellular location">
    <subcellularLocation>
        <location evidence="1">Membrane</location>
        <topology evidence="1">Multi-pass membrane protein</topology>
    </subcellularLocation>
</comment>
<feature type="transmembrane region" description="Helical" evidence="7">
    <location>
        <begin position="774"/>
        <end position="798"/>
    </location>
</feature>
<dbReference type="CDD" id="cd14475">
    <property type="entry name" value="SPX_SYG1_like"/>
    <property type="match status" value="1"/>
</dbReference>
<feature type="compositionally biased region" description="Polar residues" evidence="6">
    <location>
        <begin position="1042"/>
        <end position="1054"/>
    </location>
</feature>
<sequence>MRMQNGLTFNEREYQNEIIPEWRVKYLDYRTGKKKLKAVGRAIRNANKSPGHFSSTPDANAQAPVYSFLSRGNQGSSDEEDDDVEQGNNDRDTNNSGPVPIPSRTATEHSSLAQHADNQGRNYGGMTRYGSIIGTPPEDDNELNQTQSRTAPSLHLPGPAMGNGQQGQQSSLQRPSPAGRSGSAHSENAARGGSLQHAKQRSDNPHRIANMFGPKRVNSLPGPPYDSPRRPLRERMLSFRFRNSANNVSPDAMPLEAYRELEARQNEFFEFLDSELKKIDRFYREKEDEATDRLKTLREQLHIMRDRRMEEVTSNGHSKSHSKTAHGQANGKNKDDSEHGTDVPWLKPFERTFDRAFDKAKLGHVGKTFEAMKDLGTPSGPSAVDLYRDYTKKPTQKDVSYRTAKHKLKIALAEYYRGLELLKSYALLNRTAFRKITKKYDKTVNAHPTGRYMSEKVSTAYFVNSEVIEGHMHAVEDLYSRYFERGNRKVAVSKLRAKVARAGEYSSSAFNTGVLLALGTVFGVEAIVDAARLLSGPDRTFTVQTQFLLQIYGGYFLIVLLALFFCLACRTWHNNKVNYTFVFEFDTRRQVLDWRQLTQIGGDAMYLFWPVVLVAATAIILFNPLPIFYPKSRHWFLATNASIPFDDRRELPADFLQWRLVFSGVYPVEFRDFFLGDLFCSLTYAMANLETFFCLYHQRPIWSRPPVCGSTHSRLLGFLTCLPGIWRALQCIRRYKDTRNFFPHLVNCGKYFCTIAYYLTLSLYRLNQNSHMKALFITFALINALYVSVWDLVMDWSLLDPTAKHKFLRQNLAFKSTYPYYAAIIIDPIIRNNWILYAFYTEDPRHAAVVSFFVSFTEVCRRGMWMIFRVENEHCSNVGRFRAYRDAPLPYEQDEDKSASTTVVSRSPDESGDEQAQAKAQRITGEQAVAMEEGLPQAEHQHGGREPLAPTTGADYRRAAANAPSENAEMRRRRGQPVNDSPIAAALVRAGTMMHLAHTQDFERRKRPGLRDMNQEEQADDEDSDDNSDTELEEAAIERARGSNNAEPSTGQGR</sequence>
<keyword evidence="4 7" id="KW-1133">Transmembrane helix</keyword>
<evidence type="ECO:0000256" key="3">
    <source>
        <dbReference type="ARBA" id="ARBA00022692"/>
    </source>
</evidence>
<dbReference type="GO" id="GO:0000822">
    <property type="term" value="F:inositol hexakisphosphate binding"/>
    <property type="evidence" value="ECO:0007669"/>
    <property type="project" value="TreeGrafter"/>
</dbReference>
<feature type="region of interest" description="Disordered" evidence="6">
    <location>
        <begin position="310"/>
        <end position="342"/>
    </location>
</feature>
<evidence type="ECO:0000256" key="7">
    <source>
        <dbReference type="SAM" id="Phobius"/>
    </source>
</evidence>
<dbReference type="PROSITE" id="PS51380">
    <property type="entry name" value="EXS"/>
    <property type="match status" value="1"/>
</dbReference>
<dbReference type="GO" id="GO:0005886">
    <property type="term" value="C:plasma membrane"/>
    <property type="evidence" value="ECO:0007669"/>
    <property type="project" value="TreeGrafter"/>
</dbReference>
<reference evidence="11" key="1">
    <citation type="journal article" date="2020" name="Stud. Mycol.">
        <title>101 Dothideomycetes genomes: A test case for predicting lifestyles and emergence of pathogens.</title>
        <authorList>
            <person name="Haridas S."/>
            <person name="Albert R."/>
            <person name="Binder M."/>
            <person name="Bloem J."/>
            <person name="LaButti K."/>
            <person name="Salamov A."/>
            <person name="Andreopoulos B."/>
            <person name="Baker S."/>
            <person name="Barry K."/>
            <person name="Bills G."/>
            <person name="Bluhm B."/>
            <person name="Cannon C."/>
            <person name="Castanera R."/>
            <person name="Culley D."/>
            <person name="Daum C."/>
            <person name="Ezra D."/>
            <person name="Gonzalez J."/>
            <person name="Henrissat B."/>
            <person name="Kuo A."/>
            <person name="Liang C."/>
            <person name="Lipzen A."/>
            <person name="Lutzoni F."/>
            <person name="Magnuson J."/>
            <person name="Mondo S."/>
            <person name="Nolan M."/>
            <person name="Ohm R."/>
            <person name="Pangilinan J."/>
            <person name="Park H.-J."/>
            <person name="Ramirez L."/>
            <person name="Alfaro M."/>
            <person name="Sun H."/>
            <person name="Tritt A."/>
            <person name="Yoshinaga Y."/>
            <person name="Zwiers L.-H."/>
            <person name="Turgeon B."/>
            <person name="Goodwin S."/>
            <person name="Spatafora J."/>
            <person name="Crous P."/>
            <person name="Grigoriev I."/>
        </authorList>
    </citation>
    <scope>NUCLEOTIDE SEQUENCE [LARGE SCALE GENOMIC DNA]</scope>
    <source>
        <strain evidence="11">CECT 20119</strain>
    </source>
</reference>
<feature type="transmembrane region" description="Helical" evidence="7">
    <location>
        <begin position="547"/>
        <end position="573"/>
    </location>
</feature>
<gene>
    <name evidence="10" type="ORF">BDZ85DRAFT_251905</name>
</gene>
<evidence type="ECO:0000256" key="1">
    <source>
        <dbReference type="ARBA" id="ARBA00004141"/>
    </source>
</evidence>
<dbReference type="InterPro" id="IPR004342">
    <property type="entry name" value="EXS_C"/>
</dbReference>
<dbReference type="PANTHER" id="PTHR10783">
    <property type="entry name" value="XENOTROPIC AND POLYTROPIC RETROVIRUS RECEPTOR 1-RELATED"/>
    <property type="match status" value="1"/>
</dbReference>
<feature type="region of interest" description="Disordered" evidence="6">
    <location>
        <begin position="959"/>
        <end position="979"/>
    </location>
</feature>
<evidence type="ECO:0000256" key="4">
    <source>
        <dbReference type="ARBA" id="ARBA00022989"/>
    </source>
</evidence>
<dbReference type="Proteomes" id="UP000799538">
    <property type="component" value="Unassembled WGS sequence"/>
</dbReference>
<evidence type="ECO:0000256" key="2">
    <source>
        <dbReference type="ARBA" id="ARBA00009665"/>
    </source>
</evidence>
<dbReference type="AlphaFoldDB" id="A0A6A6G4T4"/>
<keyword evidence="3 7" id="KW-0812">Transmembrane</keyword>
<feature type="region of interest" description="Disordered" evidence="6">
    <location>
        <begin position="69"/>
        <end position="230"/>
    </location>
</feature>
<dbReference type="PROSITE" id="PS51382">
    <property type="entry name" value="SPX"/>
    <property type="match status" value="1"/>
</dbReference>
<dbReference type="GO" id="GO:0006817">
    <property type="term" value="P:phosphate ion transport"/>
    <property type="evidence" value="ECO:0007669"/>
    <property type="project" value="TreeGrafter"/>
</dbReference>
<dbReference type="GO" id="GO:0016036">
    <property type="term" value="P:cellular response to phosphate starvation"/>
    <property type="evidence" value="ECO:0007669"/>
    <property type="project" value="TreeGrafter"/>
</dbReference>
<feature type="domain" description="EXS" evidence="8">
    <location>
        <begin position="707"/>
        <end position="901"/>
    </location>
</feature>
<proteinExistence type="inferred from homology"/>
<organism evidence="10 11">
    <name type="scientific">Elsinoe ampelina</name>
    <dbReference type="NCBI Taxonomy" id="302913"/>
    <lineage>
        <taxon>Eukaryota</taxon>
        <taxon>Fungi</taxon>
        <taxon>Dikarya</taxon>
        <taxon>Ascomycota</taxon>
        <taxon>Pezizomycotina</taxon>
        <taxon>Dothideomycetes</taxon>
        <taxon>Dothideomycetidae</taxon>
        <taxon>Myriangiales</taxon>
        <taxon>Elsinoaceae</taxon>
        <taxon>Elsinoe</taxon>
    </lineage>
</organism>
<feature type="compositionally biased region" description="Basic and acidic residues" evidence="6">
    <location>
        <begin position="332"/>
        <end position="341"/>
    </location>
</feature>
<keyword evidence="11" id="KW-1185">Reference proteome</keyword>
<comment type="similarity">
    <text evidence="2">Belongs to the SYG1 (TC 2.A.94) family.</text>
</comment>
<dbReference type="InterPro" id="IPR004331">
    <property type="entry name" value="SPX_dom"/>
</dbReference>
<evidence type="ECO:0000256" key="5">
    <source>
        <dbReference type="ARBA" id="ARBA00023136"/>
    </source>
</evidence>
<dbReference type="Pfam" id="PF03124">
    <property type="entry name" value="EXS"/>
    <property type="match status" value="1"/>
</dbReference>
<evidence type="ECO:0000313" key="10">
    <source>
        <dbReference type="EMBL" id="KAF2220599.1"/>
    </source>
</evidence>
<dbReference type="Pfam" id="PF03105">
    <property type="entry name" value="SPX"/>
    <property type="match status" value="1"/>
</dbReference>
<evidence type="ECO:0000313" key="11">
    <source>
        <dbReference type="Proteomes" id="UP000799538"/>
    </source>
</evidence>
<keyword evidence="5 7" id="KW-0472">Membrane</keyword>
<dbReference type="OrthoDB" id="9970435at2759"/>
<feature type="compositionally biased region" description="Acidic residues" evidence="6">
    <location>
        <begin position="1015"/>
        <end position="1035"/>
    </location>
</feature>
<feature type="transmembrane region" description="Helical" evidence="7">
    <location>
        <begin position="607"/>
        <end position="629"/>
    </location>
</feature>
<evidence type="ECO:0000259" key="9">
    <source>
        <dbReference type="PROSITE" id="PS51382"/>
    </source>
</evidence>
<feature type="region of interest" description="Disordered" evidence="6">
    <location>
        <begin position="892"/>
        <end position="917"/>
    </location>
</feature>
<feature type="compositionally biased region" description="Basic and acidic residues" evidence="6">
    <location>
        <begin position="998"/>
        <end position="1014"/>
    </location>
</feature>
<evidence type="ECO:0000259" key="8">
    <source>
        <dbReference type="PROSITE" id="PS51380"/>
    </source>
</evidence>
<protein>
    <submittedName>
        <fullName evidence="10">EXS family-domain-containing protein</fullName>
    </submittedName>
</protein>
<accession>A0A6A6G4T4</accession>
<evidence type="ECO:0000256" key="6">
    <source>
        <dbReference type="SAM" id="MobiDB-lite"/>
    </source>
</evidence>
<dbReference type="GO" id="GO:0005794">
    <property type="term" value="C:Golgi apparatus"/>
    <property type="evidence" value="ECO:0007669"/>
    <property type="project" value="TreeGrafter"/>
</dbReference>